<dbReference type="EMBL" id="JASCZI010030474">
    <property type="protein sequence ID" value="MED6122931.1"/>
    <property type="molecule type" value="Genomic_DNA"/>
</dbReference>
<feature type="compositionally biased region" description="Polar residues" evidence="1">
    <location>
        <begin position="29"/>
        <end position="44"/>
    </location>
</feature>
<organism evidence="2 3">
    <name type="scientific">Stylosanthes scabra</name>
    <dbReference type="NCBI Taxonomy" id="79078"/>
    <lineage>
        <taxon>Eukaryota</taxon>
        <taxon>Viridiplantae</taxon>
        <taxon>Streptophyta</taxon>
        <taxon>Embryophyta</taxon>
        <taxon>Tracheophyta</taxon>
        <taxon>Spermatophyta</taxon>
        <taxon>Magnoliopsida</taxon>
        <taxon>eudicotyledons</taxon>
        <taxon>Gunneridae</taxon>
        <taxon>Pentapetalae</taxon>
        <taxon>rosids</taxon>
        <taxon>fabids</taxon>
        <taxon>Fabales</taxon>
        <taxon>Fabaceae</taxon>
        <taxon>Papilionoideae</taxon>
        <taxon>50 kb inversion clade</taxon>
        <taxon>dalbergioids sensu lato</taxon>
        <taxon>Dalbergieae</taxon>
        <taxon>Pterocarpus clade</taxon>
        <taxon>Stylosanthes</taxon>
    </lineage>
</organism>
<feature type="region of interest" description="Disordered" evidence="1">
    <location>
        <begin position="1"/>
        <end position="110"/>
    </location>
</feature>
<feature type="compositionally biased region" description="Basic and acidic residues" evidence="1">
    <location>
        <begin position="45"/>
        <end position="63"/>
    </location>
</feature>
<accession>A0ABU6RFX7</accession>
<comment type="caution">
    <text evidence="2">The sequence shown here is derived from an EMBL/GenBank/DDBJ whole genome shotgun (WGS) entry which is preliminary data.</text>
</comment>
<reference evidence="2 3" key="1">
    <citation type="journal article" date="2023" name="Plants (Basel)">
        <title>Bridging the Gap: Combining Genomics and Transcriptomics Approaches to Understand Stylosanthes scabra, an Orphan Legume from the Brazilian Caatinga.</title>
        <authorList>
            <person name="Ferreira-Neto J.R.C."/>
            <person name="da Silva M.D."/>
            <person name="Binneck E."/>
            <person name="de Melo N.F."/>
            <person name="da Silva R.H."/>
            <person name="de Melo A.L.T.M."/>
            <person name="Pandolfi V."/>
            <person name="Bustamante F.O."/>
            <person name="Brasileiro-Vidal A.C."/>
            <person name="Benko-Iseppon A.M."/>
        </authorList>
    </citation>
    <scope>NUCLEOTIDE SEQUENCE [LARGE SCALE GENOMIC DNA]</scope>
    <source>
        <tissue evidence="2">Leaves</tissue>
    </source>
</reference>
<evidence type="ECO:0000313" key="2">
    <source>
        <dbReference type="EMBL" id="MED6122931.1"/>
    </source>
</evidence>
<evidence type="ECO:0000313" key="3">
    <source>
        <dbReference type="Proteomes" id="UP001341840"/>
    </source>
</evidence>
<protein>
    <submittedName>
        <fullName evidence="2">Uncharacterized protein</fullName>
    </submittedName>
</protein>
<keyword evidence="3" id="KW-1185">Reference proteome</keyword>
<feature type="compositionally biased region" description="Basic and acidic residues" evidence="1">
    <location>
        <begin position="1"/>
        <end position="14"/>
    </location>
</feature>
<gene>
    <name evidence="2" type="ORF">PIB30_044524</name>
</gene>
<dbReference type="Proteomes" id="UP001341840">
    <property type="component" value="Unassembled WGS sequence"/>
</dbReference>
<sequence>MIPSLADKKSDTERANPGVTVAREKTEPEVQNNRETGRVTNQSSSDDKGRCDEHQRRHGEQQGRDAISIGTPEKDEIEGGRVGVELDGGVRHCGALPAKSRTEGEKDEID</sequence>
<name>A0ABU6RFX7_9FABA</name>
<evidence type="ECO:0000256" key="1">
    <source>
        <dbReference type="SAM" id="MobiDB-lite"/>
    </source>
</evidence>
<proteinExistence type="predicted"/>